<reference evidence="2 3" key="1">
    <citation type="submission" date="2021-07" db="EMBL/GenBank/DDBJ databases">
        <authorList>
            <person name="Palmer J.M."/>
        </authorList>
    </citation>
    <scope>NUCLEOTIDE SEQUENCE [LARGE SCALE GENOMIC DNA]</scope>
    <source>
        <strain evidence="2 3">AT_MEX2019</strain>
        <tissue evidence="2">Muscle</tissue>
    </source>
</reference>
<evidence type="ECO:0000313" key="3">
    <source>
        <dbReference type="Proteomes" id="UP001345963"/>
    </source>
</evidence>
<comment type="caution">
    <text evidence="2">The sequence shown here is derived from an EMBL/GenBank/DDBJ whole genome shotgun (WGS) entry which is preliminary data.</text>
</comment>
<accession>A0ABU7BB34</accession>
<gene>
    <name evidence="2" type="ORF">ATANTOWER_000879</name>
</gene>
<name>A0ABU7BB34_9TELE</name>
<protein>
    <submittedName>
        <fullName evidence="2">Uncharacterized protein</fullName>
    </submittedName>
</protein>
<feature type="compositionally biased region" description="Low complexity" evidence="1">
    <location>
        <begin position="47"/>
        <end position="68"/>
    </location>
</feature>
<sequence length="68" mass="7052">MALYLSMAMATRLKVEMLTETPAVCRAQDEPITPNPSKENNHGRPLTAALGWSTGTTASSSGSADGGT</sequence>
<evidence type="ECO:0000256" key="1">
    <source>
        <dbReference type="SAM" id="MobiDB-lite"/>
    </source>
</evidence>
<evidence type="ECO:0000313" key="2">
    <source>
        <dbReference type="EMBL" id="MED6247429.1"/>
    </source>
</evidence>
<proteinExistence type="predicted"/>
<feature type="region of interest" description="Disordered" evidence="1">
    <location>
        <begin position="26"/>
        <end position="68"/>
    </location>
</feature>
<dbReference type="Proteomes" id="UP001345963">
    <property type="component" value="Unassembled WGS sequence"/>
</dbReference>
<keyword evidence="3" id="KW-1185">Reference proteome</keyword>
<organism evidence="2 3">
    <name type="scientific">Ataeniobius toweri</name>
    <dbReference type="NCBI Taxonomy" id="208326"/>
    <lineage>
        <taxon>Eukaryota</taxon>
        <taxon>Metazoa</taxon>
        <taxon>Chordata</taxon>
        <taxon>Craniata</taxon>
        <taxon>Vertebrata</taxon>
        <taxon>Euteleostomi</taxon>
        <taxon>Actinopterygii</taxon>
        <taxon>Neopterygii</taxon>
        <taxon>Teleostei</taxon>
        <taxon>Neoteleostei</taxon>
        <taxon>Acanthomorphata</taxon>
        <taxon>Ovalentaria</taxon>
        <taxon>Atherinomorphae</taxon>
        <taxon>Cyprinodontiformes</taxon>
        <taxon>Goodeidae</taxon>
        <taxon>Ataeniobius</taxon>
    </lineage>
</organism>
<dbReference type="EMBL" id="JAHUTI010049282">
    <property type="protein sequence ID" value="MED6247429.1"/>
    <property type="molecule type" value="Genomic_DNA"/>
</dbReference>